<organism evidence="1 2">
    <name type="scientific">Rahnella sikkimica</name>
    <dbReference type="NCBI Taxonomy" id="1805933"/>
    <lineage>
        <taxon>Bacteria</taxon>
        <taxon>Pseudomonadati</taxon>
        <taxon>Pseudomonadota</taxon>
        <taxon>Gammaproteobacteria</taxon>
        <taxon>Enterobacterales</taxon>
        <taxon>Yersiniaceae</taxon>
        <taxon>Rahnella</taxon>
    </lineage>
</organism>
<keyword evidence="2" id="KW-1185">Reference proteome</keyword>
<proteinExistence type="predicted"/>
<evidence type="ECO:0000313" key="2">
    <source>
        <dbReference type="Proteomes" id="UP000239197"/>
    </source>
</evidence>
<protein>
    <submittedName>
        <fullName evidence="1">Uncharacterized protein</fullName>
    </submittedName>
</protein>
<evidence type="ECO:0000313" key="1">
    <source>
        <dbReference type="EMBL" id="AVF34244.1"/>
    </source>
</evidence>
<dbReference type="Proteomes" id="UP000239197">
    <property type="component" value="Chromosome"/>
</dbReference>
<dbReference type="AlphaFoldDB" id="A0A2L1UMU0"/>
<sequence length="169" mass="18338">MSEVIRYNCETLFDGGVMNQAGDGDYVEYADYLSQLQQTDALQTSLNNIINAFGIKGEGAHSKLVIEYVHRLVAENVAMRGAIKFAEPWLPSCDGELLHIISQAKITPATDGAIAEIGAKAVEDEFSRTPDAEIKWDGTNLTVQNVRDGFSFGVTPVFVAANLRAGRKG</sequence>
<name>A0A2L1UMU0_9GAMM</name>
<reference evidence="2" key="1">
    <citation type="submission" date="2017-01" db="EMBL/GenBank/DDBJ databases">
        <title>Genome sequence of Rouxiella sp. ERMR1:05.</title>
        <authorList>
            <person name="Kumar R."/>
            <person name="Singh D."/>
            <person name="Kumar S."/>
        </authorList>
    </citation>
    <scope>NUCLEOTIDE SEQUENCE [LARGE SCALE GENOMIC DNA]</scope>
    <source>
        <strain evidence="2">ERMR1:05</strain>
    </source>
</reference>
<dbReference type="KEGG" id="rox:BV494_04535"/>
<accession>A0A2L1UMU0</accession>
<dbReference type="EMBL" id="CP019062">
    <property type="protein sequence ID" value="AVF34244.1"/>
    <property type="molecule type" value="Genomic_DNA"/>
</dbReference>
<dbReference type="OrthoDB" id="6638587at2"/>
<dbReference type="RefSeq" id="WP_104921778.1">
    <property type="nucleotide sequence ID" value="NZ_CP019062.1"/>
</dbReference>
<gene>
    <name evidence="1" type="ORF">BV494_04535</name>
</gene>